<evidence type="ECO:0000313" key="3">
    <source>
        <dbReference type="WBParaSite" id="PSAMB.scaffold1849size27279.g15258.t1"/>
    </source>
</evidence>
<sequence>MVGREPAPLAEGRQEERARLPSWRSGEMGETNQQVPQQLEVKLGPVFSLEAKTCVPKEFVQKMITADQALAGFCLWDRLYTLLFHYARGKDWLLAEHLPVLYQHHFGSPLNLVGFSAVDVCCYLQEWVHRWFDASGTMRVRLRDCPSPKHQMSIWHSMIKKVHKEDMKNIRFAIQKKSQDHREHEEDVFELITAAVPPVSQVLVRGGLHGPKLESVTRNKIFWLLFAHFPLEGIAMRQLPNAYQNKYDERLKDDQKSLIEQQMVDLLRFERKNALVVIARVRFSVVPIADEVREFSGLTSAELQSLIDEDIRLNGNRLGDNHGTECRRQPSRTTEAIQQPTRFHEAAELGVLVNRTKEFLKQFEGGLWTERLRTMLMKQGHAIVDIEQVLLEIKPPVERKYLDNKTCWVRLAEHSRKPWDQQVNRTAAESLDYATYASVPYSQKIVQRLISNGNEAAASVVDDAGAVPTRQLPSVVRTRAALTLSPSSASHMMPPTASAISAASMMPPPWSANPPPPPAPVALATYVPTDNLIDFDADTSVAPSSSATDAVKDLEELLDLNSHSLKCDSSPFLIDGMSPPAAISPTTLKTHETLKAEETSFVAPSLLTTRPMGPRMIPTPRSGRGMSPLLMDVDDLLRENLNDNSVRPRTSVQRLFERNFNFGERVFQPRTEADVQTAVRAQEGFTNLYGLTRELGVVRLNELAEVSNRFNERRIELGEVELRTIYSEANNRPEFFKLRWKENEDVVLVAPVHSDDD</sequence>
<keyword evidence="2" id="KW-1185">Reference proteome</keyword>
<protein>
    <submittedName>
        <fullName evidence="3">Uncharacterized protein</fullName>
    </submittedName>
</protein>
<dbReference type="Proteomes" id="UP000887566">
    <property type="component" value="Unplaced"/>
</dbReference>
<proteinExistence type="predicted"/>
<dbReference type="WBParaSite" id="PSAMB.scaffold1849size27279.g15258.t1">
    <property type="protein sequence ID" value="PSAMB.scaffold1849size27279.g15258.t1"/>
    <property type="gene ID" value="PSAMB.scaffold1849size27279.g15258"/>
</dbReference>
<feature type="region of interest" description="Disordered" evidence="1">
    <location>
        <begin position="1"/>
        <end position="34"/>
    </location>
</feature>
<evidence type="ECO:0000313" key="2">
    <source>
        <dbReference type="Proteomes" id="UP000887566"/>
    </source>
</evidence>
<organism evidence="2 3">
    <name type="scientific">Plectus sambesii</name>
    <dbReference type="NCBI Taxonomy" id="2011161"/>
    <lineage>
        <taxon>Eukaryota</taxon>
        <taxon>Metazoa</taxon>
        <taxon>Ecdysozoa</taxon>
        <taxon>Nematoda</taxon>
        <taxon>Chromadorea</taxon>
        <taxon>Plectida</taxon>
        <taxon>Plectina</taxon>
        <taxon>Plectoidea</taxon>
        <taxon>Plectidae</taxon>
        <taxon>Plectus</taxon>
    </lineage>
</organism>
<reference evidence="3" key="1">
    <citation type="submission" date="2022-11" db="UniProtKB">
        <authorList>
            <consortium name="WormBaseParasite"/>
        </authorList>
    </citation>
    <scope>IDENTIFICATION</scope>
</reference>
<dbReference type="AlphaFoldDB" id="A0A914VEB9"/>
<name>A0A914VEB9_9BILA</name>
<evidence type="ECO:0000256" key="1">
    <source>
        <dbReference type="SAM" id="MobiDB-lite"/>
    </source>
</evidence>
<accession>A0A914VEB9</accession>